<evidence type="ECO:0000313" key="3">
    <source>
        <dbReference type="RefSeq" id="XP_020839185.1"/>
    </source>
</evidence>
<accession>A0A6P5K243</accession>
<dbReference type="FunCoup" id="A0A6P5K243">
    <property type="interactions" value="98"/>
</dbReference>
<feature type="compositionally biased region" description="Acidic residues" evidence="1">
    <location>
        <begin position="194"/>
        <end position="204"/>
    </location>
</feature>
<dbReference type="GeneID" id="110206269"/>
<dbReference type="GO" id="GO:0005813">
    <property type="term" value="C:centrosome"/>
    <property type="evidence" value="ECO:0007669"/>
    <property type="project" value="TreeGrafter"/>
</dbReference>
<dbReference type="RefSeq" id="XP_020839185.1">
    <property type="nucleotide sequence ID" value="XM_020983526.1"/>
</dbReference>
<dbReference type="PANTHER" id="PTHR13400:SF2">
    <property type="entry name" value="COILED-COIL DOMAIN-CONTAINING PROTEIN 28B"/>
    <property type="match status" value="1"/>
</dbReference>
<dbReference type="AlphaFoldDB" id="A0A6P5K243"/>
<feature type="region of interest" description="Disordered" evidence="1">
    <location>
        <begin position="38"/>
        <end position="109"/>
    </location>
</feature>
<evidence type="ECO:0000256" key="1">
    <source>
        <dbReference type="SAM" id="MobiDB-lite"/>
    </source>
</evidence>
<dbReference type="CTD" id="79140"/>
<gene>
    <name evidence="3" type="primary">CCDC28B</name>
</gene>
<reference evidence="3" key="1">
    <citation type="submission" date="2025-08" db="UniProtKB">
        <authorList>
            <consortium name="RefSeq"/>
        </authorList>
    </citation>
    <scope>IDENTIFICATION</scope>
    <source>
        <tissue evidence="3">Spleen</tissue>
    </source>
</reference>
<organism evidence="2 3">
    <name type="scientific">Phascolarctos cinereus</name>
    <name type="common">Koala</name>
    <dbReference type="NCBI Taxonomy" id="38626"/>
    <lineage>
        <taxon>Eukaryota</taxon>
        <taxon>Metazoa</taxon>
        <taxon>Chordata</taxon>
        <taxon>Craniata</taxon>
        <taxon>Vertebrata</taxon>
        <taxon>Euteleostomi</taxon>
        <taxon>Mammalia</taxon>
        <taxon>Metatheria</taxon>
        <taxon>Diprotodontia</taxon>
        <taxon>Phascolarctidae</taxon>
        <taxon>Phascolarctos</taxon>
    </lineage>
</organism>
<keyword evidence="2" id="KW-1185">Reference proteome</keyword>
<evidence type="ECO:0000313" key="2">
    <source>
        <dbReference type="Proteomes" id="UP000515140"/>
    </source>
</evidence>
<dbReference type="Pfam" id="PF13270">
    <property type="entry name" value="CCDC28"/>
    <property type="match status" value="1"/>
</dbReference>
<protein>
    <submittedName>
        <fullName evidence="3">Coiled-coil domain-containing protein 28B isoform X1</fullName>
    </submittedName>
</protein>
<dbReference type="KEGG" id="pcw:110206269"/>
<proteinExistence type="predicted"/>
<dbReference type="InParanoid" id="A0A6P5K243"/>
<dbReference type="Proteomes" id="UP000515140">
    <property type="component" value="Unplaced"/>
</dbReference>
<sequence length="252" mass="28035">MCPDTHAQTRMLLFVDGDAQGQIEGKLLERPGLLPWLIPQVHPHPSGAKPGPRMDDKKKRRSPKPCLSQPVPPTSALRRVPVPTSRSASFSLGLPHLPSPKQRTKFKRVTKEKCRPVLAGGGGAPAGTPLQHSFLTEVTGVYEMEGGLLNLLNDFHSGRLQAFGKECSFEQLEHVREMQEKLARLHFSLDVCGEEDDDEDEAEAEGLPHEQKKTVADRNLDQLLSNLEDLSNSMYPFLRKRTKAAPGRERRA</sequence>
<name>A0A6P5K243_PHACI</name>
<feature type="region of interest" description="Disordered" evidence="1">
    <location>
        <begin position="194"/>
        <end position="215"/>
    </location>
</feature>
<feature type="compositionally biased region" description="Basic and acidic residues" evidence="1">
    <location>
        <begin position="206"/>
        <end position="215"/>
    </location>
</feature>
<dbReference type="InterPro" id="IPR025271">
    <property type="entry name" value="CCDC28"/>
</dbReference>
<dbReference type="PANTHER" id="PTHR13400">
    <property type="entry name" value="CHEMOKINE C-C MOTIF RECEPTOR 1"/>
    <property type="match status" value="1"/>
</dbReference>